<keyword evidence="15" id="KW-1185">Reference proteome</keyword>
<keyword evidence="6 11" id="KW-0378">Hydrolase</keyword>
<dbReference type="GO" id="GO:0016485">
    <property type="term" value="P:protein processing"/>
    <property type="evidence" value="ECO:0007669"/>
    <property type="project" value="TreeGrafter"/>
</dbReference>
<reference evidence="14 15" key="1">
    <citation type="journal article" date="2012" name="BMC Genomics">
        <title>Comparative genomic analysis and phylogenetic position of Theileria equi.</title>
        <authorList>
            <person name="Kappmeyer L.S."/>
            <person name="Thiagarajan M."/>
            <person name="Herndon D.R."/>
            <person name="Ramsay J.D."/>
            <person name="Caler E."/>
            <person name="Djikeng A."/>
            <person name="Gillespie J.J."/>
            <person name="Lau A.O."/>
            <person name="Roalson E.H."/>
            <person name="Silva J.C."/>
            <person name="Silva M.G."/>
            <person name="Suarez C.E."/>
            <person name="Ueti M.W."/>
            <person name="Nene V.M."/>
            <person name="Mealey R.H."/>
            <person name="Knowles D.P."/>
            <person name="Brayton K.A."/>
        </authorList>
    </citation>
    <scope>NUCLEOTIDE SEQUENCE [LARGE SCALE GENOMIC DNA]</scope>
    <source>
        <strain evidence="14 15">WA</strain>
    </source>
</reference>
<dbReference type="GO" id="GO:0000423">
    <property type="term" value="P:mitophagy"/>
    <property type="evidence" value="ECO:0007669"/>
    <property type="project" value="TreeGrafter"/>
</dbReference>
<dbReference type="GO" id="GO:0035973">
    <property type="term" value="P:aggrephagy"/>
    <property type="evidence" value="ECO:0007669"/>
    <property type="project" value="TreeGrafter"/>
</dbReference>
<evidence type="ECO:0000313" key="15">
    <source>
        <dbReference type="Proteomes" id="UP000031512"/>
    </source>
</evidence>
<dbReference type="PANTHER" id="PTHR22624:SF49">
    <property type="entry name" value="CYSTEINE PROTEASE"/>
    <property type="match status" value="1"/>
</dbReference>
<evidence type="ECO:0000256" key="6">
    <source>
        <dbReference type="ARBA" id="ARBA00022801"/>
    </source>
</evidence>
<dbReference type="AlphaFoldDB" id="L0AV50"/>
<gene>
    <name evidence="14" type="ORF">BEWA_022580</name>
</gene>
<dbReference type="VEuPathDB" id="PiroplasmaDB:BEWA_022580"/>
<evidence type="ECO:0000256" key="3">
    <source>
        <dbReference type="ARBA" id="ARBA00022448"/>
    </source>
</evidence>
<dbReference type="KEGG" id="beq:BEWA_022580"/>
<evidence type="ECO:0000313" key="14">
    <source>
        <dbReference type="EMBL" id="AFZ79410.1"/>
    </source>
</evidence>
<dbReference type="RefSeq" id="XP_004829076.1">
    <property type="nucleotide sequence ID" value="XM_004829019.1"/>
</dbReference>
<comment type="subcellular location">
    <subcellularLocation>
        <location evidence="1 11">Cytoplasm</location>
    </subcellularLocation>
</comment>
<evidence type="ECO:0000256" key="7">
    <source>
        <dbReference type="ARBA" id="ARBA00022807"/>
    </source>
</evidence>
<keyword evidence="3" id="KW-0813">Transport</keyword>
<dbReference type="InterPro" id="IPR046792">
    <property type="entry name" value="Peptidase_C54_cat"/>
</dbReference>
<dbReference type="Pfam" id="PF03416">
    <property type="entry name" value="Peptidase_C54"/>
    <property type="match status" value="1"/>
</dbReference>
<dbReference type="SUPFAM" id="SSF54001">
    <property type="entry name" value="Cysteine proteinases"/>
    <property type="match status" value="1"/>
</dbReference>
<comment type="function">
    <text evidence="11">Cysteine protease that plays a key role in autophagy by mediating both proteolytic activation and delipidation of ATG8 family proteins.</text>
</comment>
<dbReference type="GO" id="GO:0019786">
    <property type="term" value="F:protein-phosphatidylethanolamide deconjugating activity"/>
    <property type="evidence" value="ECO:0007669"/>
    <property type="project" value="InterPro"/>
</dbReference>
<feature type="domain" description="Peptidase C54 catalytic" evidence="13">
    <location>
        <begin position="48"/>
        <end position="366"/>
    </location>
</feature>
<comment type="similarity">
    <text evidence="2 11">Belongs to the peptidase C54 family.</text>
</comment>
<keyword evidence="5 11" id="KW-0645">Protease</keyword>
<dbReference type="InterPro" id="IPR005078">
    <property type="entry name" value="Peptidase_C54"/>
</dbReference>
<evidence type="ECO:0000256" key="8">
    <source>
        <dbReference type="ARBA" id="ARBA00022927"/>
    </source>
</evidence>
<dbReference type="eggNOG" id="KOG2674">
    <property type="taxonomic scope" value="Eukaryota"/>
</dbReference>
<evidence type="ECO:0000256" key="11">
    <source>
        <dbReference type="RuleBase" id="RU363115"/>
    </source>
</evidence>
<dbReference type="PANTHER" id="PTHR22624">
    <property type="entry name" value="CYSTEINE PROTEASE ATG4"/>
    <property type="match status" value="1"/>
</dbReference>
<sequence>MYSFLVQRIDALVWRASCVVRDLYPFWENEQAVVLGSHYSINYKAEYRKFKRKITGILLFTYRSDLNYKVAKPIGLIKREHVIGIFKPFNVCLPSIQTIDTDKGWGCVIRATQMALAQTLISLILGDNFDIYSILKENTLPDSSGGAPSHRRSDRSGKSENFDNIITDGYQNKYDAFCSILSQFYDSRESKFSLYKFIIADSVLKTCTKFLSFGPTSSAICVNKMINDANIPLKSIAFPDGVFYINEVYKGFNKNRNVIVWLSLNKKLDKNEKVAVRSLFLLKQFNGIVGGNMNNRAYYICGCSSSRLYYVDPHVSCKPAFTTLDGVDILKDFTSKRVHSMRWRSLNPSMSIVFLFKGLGDFEVFLDSTFRNGKYTESYPFEFIQ</sequence>
<evidence type="ECO:0000256" key="5">
    <source>
        <dbReference type="ARBA" id="ARBA00022670"/>
    </source>
</evidence>
<dbReference type="GO" id="GO:0004197">
    <property type="term" value="F:cysteine-type endopeptidase activity"/>
    <property type="evidence" value="ECO:0007669"/>
    <property type="project" value="TreeGrafter"/>
</dbReference>
<dbReference type="GO" id="GO:0015031">
    <property type="term" value="P:protein transport"/>
    <property type="evidence" value="ECO:0007669"/>
    <property type="project" value="UniProtKB-KW"/>
</dbReference>
<protein>
    <recommendedName>
        <fullName evidence="11">Cysteine protease</fullName>
        <ecNumber evidence="11">3.4.22.-</ecNumber>
    </recommendedName>
</protein>
<comment type="catalytic activity">
    <reaction evidence="10">
        <text>[protein]-C-terminal L-amino acid-glycyl-phosphatidylethanolamide + H2O = [protein]-C-terminal L-amino acid-glycine + a 1,2-diacyl-sn-glycero-3-phosphoethanolamine</text>
        <dbReference type="Rhea" id="RHEA:67548"/>
        <dbReference type="Rhea" id="RHEA-COMP:17323"/>
        <dbReference type="Rhea" id="RHEA-COMP:17324"/>
        <dbReference type="ChEBI" id="CHEBI:15377"/>
        <dbReference type="ChEBI" id="CHEBI:64612"/>
        <dbReference type="ChEBI" id="CHEBI:172940"/>
        <dbReference type="ChEBI" id="CHEBI:172941"/>
    </reaction>
    <physiologicalReaction direction="left-to-right" evidence="10">
        <dbReference type="Rhea" id="RHEA:67549"/>
    </physiologicalReaction>
</comment>
<dbReference type="GeneID" id="15803310"/>
<evidence type="ECO:0000256" key="4">
    <source>
        <dbReference type="ARBA" id="ARBA00022490"/>
    </source>
</evidence>
<keyword evidence="7" id="KW-0788">Thiol protease</keyword>
<proteinExistence type="inferred from homology"/>
<keyword evidence="4 11" id="KW-0963">Cytoplasm</keyword>
<evidence type="ECO:0000256" key="10">
    <source>
        <dbReference type="ARBA" id="ARBA00029362"/>
    </source>
</evidence>
<evidence type="ECO:0000256" key="2">
    <source>
        <dbReference type="ARBA" id="ARBA00010958"/>
    </source>
</evidence>
<dbReference type="Proteomes" id="UP000031512">
    <property type="component" value="Chromosome 1"/>
</dbReference>
<dbReference type="GO" id="GO:0034727">
    <property type="term" value="P:piecemeal microautophagy of the nucleus"/>
    <property type="evidence" value="ECO:0007669"/>
    <property type="project" value="TreeGrafter"/>
</dbReference>
<name>L0AV50_THEEQ</name>
<accession>L0AV50</accession>
<dbReference type="OrthoDB" id="2960936at2759"/>
<keyword evidence="8 11" id="KW-0653">Protein transport</keyword>
<dbReference type="STRING" id="1537102.L0AV50"/>
<dbReference type="EC" id="3.4.22.-" evidence="11"/>
<feature type="region of interest" description="Disordered" evidence="12">
    <location>
        <begin position="141"/>
        <end position="160"/>
    </location>
</feature>
<dbReference type="EMBL" id="CP001669">
    <property type="protein sequence ID" value="AFZ79410.1"/>
    <property type="molecule type" value="Genomic_DNA"/>
</dbReference>
<dbReference type="GO" id="GO:0005737">
    <property type="term" value="C:cytoplasm"/>
    <property type="evidence" value="ECO:0007669"/>
    <property type="project" value="UniProtKB-SubCell"/>
</dbReference>
<keyword evidence="9 11" id="KW-0072">Autophagy</keyword>
<dbReference type="InterPro" id="IPR038765">
    <property type="entry name" value="Papain-like_cys_pep_sf"/>
</dbReference>
<dbReference type="GO" id="GO:0000045">
    <property type="term" value="P:autophagosome assembly"/>
    <property type="evidence" value="ECO:0007669"/>
    <property type="project" value="TreeGrafter"/>
</dbReference>
<evidence type="ECO:0000256" key="12">
    <source>
        <dbReference type="SAM" id="MobiDB-lite"/>
    </source>
</evidence>
<evidence type="ECO:0000256" key="1">
    <source>
        <dbReference type="ARBA" id="ARBA00004496"/>
    </source>
</evidence>
<evidence type="ECO:0000256" key="9">
    <source>
        <dbReference type="ARBA" id="ARBA00023006"/>
    </source>
</evidence>
<evidence type="ECO:0000259" key="13">
    <source>
        <dbReference type="Pfam" id="PF03416"/>
    </source>
</evidence>
<organism evidence="14 15">
    <name type="scientific">Theileria equi strain WA</name>
    <dbReference type="NCBI Taxonomy" id="1537102"/>
    <lineage>
        <taxon>Eukaryota</taxon>
        <taxon>Sar</taxon>
        <taxon>Alveolata</taxon>
        <taxon>Apicomplexa</taxon>
        <taxon>Aconoidasida</taxon>
        <taxon>Piroplasmida</taxon>
        <taxon>Theileriidae</taxon>
        <taxon>Theileria</taxon>
    </lineage>
</organism>